<accession>A0AAD9XNT6</accession>
<dbReference type="Pfam" id="PF13966">
    <property type="entry name" value="zf-RVT"/>
    <property type="match status" value="1"/>
</dbReference>
<dbReference type="GO" id="GO:0004523">
    <property type="term" value="F:RNA-DNA hybrid ribonuclease activity"/>
    <property type="evidence" value="ECO:0007669"/>
    <property type="project" value="InterPro"/>
</dbReference>
<dbReference type="InterPro" id="IPR002156">
    <property type="entry name" value="RNaseH_domain"/>
</dbReference>
<gene>
    <name evidence="3" type="ORF">Ddye_001665</name>
</gene>
<keyword evidence="4" id="KW-1185">Reference proteome</keyword>
<evidence type="ECO:0000313" key="4">
    <source>
        <dbReference type="Proteomes" id="UP001280121"/>
    </source>
</evidence>
<dbReference type="InterPro" id="IPR026960">
    <property type="entry name" value="RVT-Znf"/>
</dbReference>
<feature type="domain" description="RNase H type-1" evidence="1">
    <location>
        <begin position="220"/>
        <end position="261"/>
    </location>
</feature>
<dbReference type="Pfam" id="PF13456">
    <property type="entry name" value="RVT_3"/>
    <property type="match status" value="1"/>
</dbReference>
<name>A0AAD9XNT6_9ROSI</name>
<organism evidence="3 4">
    <name type="scientific">Dipteronia dyeriana</name>
    <dbReference type="NCBI Taxonomy" id="168575"/>
    <lineage>
        <taxon>Eukaryota</taxon>
        <taxon>Viridiplantae</taxon>
        <taxon>Streptophyta</taxon>
        <taxon>Embryophyta</taxon>
        <taxon>Tracheophyta</taxon>
        <taxon>Spermatophyta</taxon>
        <taxon>Magnoliopsida</taxon>
        <taxon>eudicotyledons</taxon>
        <taxon>Gunneridae</taxon>
        <taxon>Pentapetalae</taxon>
        <taxon>rosids</taxon>
        <taxon>malvids</taxon>
        <taxon>Sapindales</taxon>
        <taxon>Sapindaceae</taxon>
        <taxon>Hippocastanoideae</taxon>
        <taxon>Acereae</taxon>
        <taxon>Dipteronia</taxon>
    </lineage>
</organism>
<evidence type="ECO:0000259" key="1">
    <source>
        <dbReference type="Pfam" id="PF13456"/>
    </source>
</evidence>
<dbReference type="GO" id="GO:0003676">
    <property type="term" value="F:nucleic acid binding"/>
    <property type="evidence" value="ECO:0007669"/>
    <property type="project" value="InterPro"/>
</dbReference>
<reference evidence="3" key="1">
    <citation type="journal article" date="2023" name="Plant J.">
        <title>Genome sequences and population genomics provide insights into the demographic history, inbreeding, and mutation load of two 'living fossil' tree species of Dipteronia.</title>
        <authorList>
            <person name="Feng Y."/>
            <person name="Comes H.P."/>
            <person name="Chen J."/>
            <person name="Zhu S."/>
            <person name="Lu R."/>
            <person name="Zhang X."/>
            <person name="Li P."/>
            <person name="Qiu J."/>
            <person name="Olsen K.M."/>
            <person name="Qiu Y."/>
        </authorList>
    </citation>
    <scope>NUCLEOTIDE SEQUENCE</scope>
    <source>
        <strain evidence="3">KIB01</strain>
    </source>
</reference>
<evidence type="ECO:0000259" key="2">
    <source>
        <dbReference type="Pfam" id="PF13966"/>
    </source>
</evidence>
<comment type="caution">
    <text evidence="3">The sequence shown here is derived from an EMBL/GenBank/DDBJ whole genome shotgun (WGS) entry which is preliminary data.</text>
</comment>
<dbReference type="Proteomes" id="UP001280121">
    <property type="component" value="Unassembled WGS sequence"/>
</dbReference>
<feature type="domain" description="Reverse transcriptase zinc-binding" evidence="2">
    <location>
        <begin position="125"/>
        <end position="164"/>
    </location>
</feature>
<proteinExistence type="predicted"/>
<evidence type="ECO:0000313" key="3">
    <source>
        <dbReference type="EMBL" id="KAK2663091.1"/>
    </source>
</evidence>
<sequence length="261" mass="29825">MHAETVSTGSFLWKSLVRGSGLIEVGTRWKVERETGIYVCQDRWFPRPSTFKVISPLVLRELTMVNQQKSPTEGWNVELIREFFLDIDADAILSILSGMYSVKSGYHLGCSLVKLTSSLGLNGVEGWWKCLWRIEILLKVKVFIWKACKDWIHTMSNLHRRGIPYLNREQLGILSVVLWKNWFNRNQRVNKVQIKADVDKVVGWSKSYITEFLECNQSSQSLAVTYSPLVAETEAILYGLKFAHKSGLLPVIIETDAAMVV</sequence>
<dbReference type="EMBL" id="JANJYI010000001">
    <property type="protein sequence ID" value="KAK2663091.1"/>
    <property type="molecule type" value="Genomic_DNA"/>
</dbReference>
<evidence type="ECO:0008006" key="5">
    <source>
        <dbReference type="Google" id="ProtNLM"/>
    </source>
</evidence>
<dbReference type="AlphaFoldDB" id="A0AAD9XNT6"/>
<protein>
    <recommendedName>
        <fullName evidence="5">RNase H type-1 domain-containing protein</fullName>
    </recommendedName>
</protein>